<feature type="region of interest" description="Disordered" evidence="1">
    <location>
        <begin position="165"/>
        <end position="236"/>
    </location>
</feature>
<protein>
    <submittedName>
        <fullName evidence="2">TM266 protein</fullName>
    </submittedName>
</protein>
<evidence type="ECO:0000256" key="1">
    <source>
        <dbReference type="SAM" id="MobiDB-lite"/>
    </source>
</evidence>
<sequence>AYVVPVKVEMEMVMEQYEKAKAVREEQLERLTQICQEQAFEIRQLRAHLGQQDLDLAVEREAAMQIHRAWNKQSSQFKVLDGLATGESDDEGARNIREARQTQEPVVRDDMNNYISQYYSEASSEVEVPEAGMRVITTTAIDVHPPSNPHYISSDLLTVEAPGKLQRTGSSVSDTSGTVSRSTDSSTTRNQSGSSQTLGSSTDCSTTREGSSDYCSVERSRGHYHHHHHQEDLGTAGQKNASAVVQELLSSLTDDSCLTQKRLDPVNLKLPSPAGSTKTSPQLEHRMNIYNKRNQESLNVCQTKPLIHFHGNKPTLEEKYRFLEPAGGSLSRPPDT</sequence>
<dbReference type="InterPro" id="IPR042857">
    <property type="entry name" value="TMEM266"/>
</dbReference>
<evidence type="ECO:0000313" key="2">
    <source>
        <dbReference type="EMBL" id="MBN3286058.1"/>
    </source>
</evidence>
<feature type="non-terminal residue" evidence="2">
    <location>
        <position position="1"/>
    </location>
</feature>
<keyword evidence="3" id="KW-1185">Reference proteome</keyword>
<reference evidence="2" key="1">
    <citation type="journal article" date="2021" name="Cell">
        <title>Tracing the genetic footprints of vertebrate landing in non-teleost ray-finned fishes.</title>
        <authorList>
            <person name="Bi X."/>
            <person name="Wang K."/>
            <person name="Yang L."/>
            <person name="Pan H."/>
            <person name="Jiang H."/>
            <person name="Wei Q."/>
            <person name="Fang M."/>
            <person name="Yu H."/>
            <person name="Zhu C."/>
            <person name="Cai Y."/>
            <person name="He Y."/>
            <person name="Gan X."/>
            <person name="Zeng H."/>
            <person name="Yu D."/>
            <person name="Zhu Y."/>
            <person name="Jiang H."/>
            <person name="Qiu Q."/>
            <person name="Yang H."/>
            <person name="Zhang Y.E."/>
            <person name="Wang W."/>
            <person name="Zhu M."/>
            <person name="He S."/>
            <person name="Zhang G."/>
        </authorList>
    </citation>
    <scope>NUCLEOTIDE SEQUENCE</scope>
    <source>
        <strain evidence="2">Pddl_001</strain>
    </source>
</reference>
<dbReference type="PANTHER" id="PTHR46842:SF1">
    <property type="entry name" value="TRANSMEMBRANE PROTEIN 266"/>
    <property type="match status" value="1"/>
</dbReference>
<evidence type="ECO:0000313" key="3">
    <source>
        <dbReference type="Proteomes" id="UP001166093"/>
    </source>
</evidence>
<dbReference type="PANTHER" id="PTHR46842">
    <property type="entry name" value="TRANSMEMBRANE PROTEIN 266"/>
    <property type="match status" value="1"/>
</dbReference>
<proteinExistence type="predicted"/>
<dbReference type="EMBL" id="JAAWVQ010155012">
    <property type="protein sequence ID" value="MBN3286058.1"/>
    <property type="molecule type" value="Genomic_DNA"/>
</dbReference>
<comment type="caution">
    <text evidence="2">The sequence shown here is derived from an EMBL/GenBank/DDBJ whole genome shotgun (WGS) entry which is preliminary data.</text>
</comment>
<feature type="non-terminal residue" evidence="2">
    <location>
        <position position="336"/>
    </location>
</feature>
<organism evidence="2 3">
    <name type="scientific">Polyodon spathula</name>
    <name type="common">North American paddlefish</name>
    <name type="synonym">Squalus spathula</name>
    <dbReference type="NCBI Taxonomy" id="7913"/>
    <lineage>
        <taxon>Eukaryota</taxon>
        <taxon>Metazoa</taxon>
        <taxon>Chordata</taxon>
        <taxon>Craniata</taxon>
        <taxon>Vertebrata</taxon>
        <taxon>Euteleostomi</taxon>
        <taxon>Actinopterygii</taxon>
        <taxon>Chondrostei</taxon>
        <taxon>Acipenseriformes</taxon>
        <taxon>Polyodontidae</taxon>
        <taxon>Polyodon</taxon>
    </lineage>
</organism>
<dbReference type="Proteomes" id="UP001166093">
    <property type="component" value="Unassembled WGS sequence"/>
</dbReference>
<gene>
    <name evidence="2" type="primary">Tmem266_0</name>
    <name evidence="2" type="ORF">GTO93_0008751</name>
</gene>
<feature type="compositionally biased region" description="Low complexity" evidence="1">
    <location>
        <begin position="167"/>
        <end position="202"/>
    </location>
</feature>
<name>A0ABS2YH50_POLSP</name>
<accession>A0ABS2YH50</accession>